<feature type="domain" description="RING-type" evidence="7">
    <location>
        <begin position="134"/>
        <end position="182"/>
    </location>
</feature>
<dbReference type="InterPro" id="IPR001841">
    <property type="entry name" value="Znf_RING"/>
</dbReference>
<dbReference type="SUPFAM" id="SSF48264">
    <property type="entry name" value="Cytochrome P450"/>
    <property type="match status" value="1"/>
</dbReference>
<dbReference type="Gene3D" id="1.10.630.10">
    <property type="entry name" value="Cytochrome P450"/>
    <property type="match status" value="1"/>
</dbReference>
<keyword evidence="6" id="KW-0812">Transmembrane</keyword>
<accession>A0A9N9CQC5</accession>
<comment type="cofactor">
    <cofactor evidence="3">
        <name>heme</name>
        <dbReference type="ChEBI" id="CHEBI:30413"/>
    </cofactor>
</comment>
<reference evidence="8" key="1">
    <citation type="submission" date="2021-06" db="EMBL/GenBank/DDBJ databases">
        <authorList>
            <person name="Kallberg Y."/>
            <person name="Tangrot J."/>
            <person name="Rosling A."/>
        </authorList>
    </citation>
    <scope>NUCLEOTIDE SEQUENCE</scope>
    <source>
        <strain evidence="8">BR232B</strain>
    </source>
</reference>
<evidence type="ECO:0000256" key="2">
    <source>
        <dbReference type="ARBA" id="ARBA00023004"/>
    </source>
</evidence>
<dbReference type="SUPFAM" id="SSF57850">
    <property type="entry name" value="RING/U-box"/>
    <property type="match status" value="1"/>
</dbReference>
<feature type="compositionally biased region" description="Polar residues" evidence="5">
    <location>
        <begin position="100"/>
        <end position="115"/>
    </location>
</feature>
<feature type="region of interest" description="Disordered" evidence="5">
    <location>
        <begin position="98"/>
        <end position="148"/>
    </location>
</feature>
<dbReference type="GO" id="GO:0016705">
    <property type="term" value="F:oxidoreductase activity, acting on paired donors, with incorporation or reduction of molecular oxygen"/>
    <property type="evidence" value="ECO:0007669"/>
    <property type="project" value="InterPro"/>
</dbReference>
<gene>
    <name evidence="8" type="ORF">PBRASI_LOCUS8121</name>
</gene>
<feature type="region of interest" description="Disordered" evidence="5">
    <location>
        <begin position="229"/>
        <end position="253"/>
    </location>
</feature>
<evidence type="ECO:0000259" key="7">
    <source>
        <dbReference type="PROSITE" id="PS50089"/>
    </source>
</evidence>
<keyword evidence="4" id="KW-0862">Zinc</keyword>
<name>A0A9N9CQC5_9GLOM</name>
<dbReference type="Pfam" id="PF00067">
    <property type="entry name" value="p450"/>
    <property type="match status" value="1"/>
</dbReference>
<dbReference type="PANTHER" id="PTHR24301:SF11">
    <property type="entry name" value="CYTOCHROME P450"/>
    <property type="match status" value="1"/>
</dbReference>
<dbReference type="SMART" id="SM00184">
    <property type="entry name" value="RING"/>
    <property type="match status" value="1"/>
</dbReference>
<dbReference type="InterPro" id="IPR036396">
    <property type="entry name" value="Cyt_P450_sf"/>
</dbReference>
<dbReference type="CDD" id="cd16454">
    <property type="entry name" value="RING-H2_PA-TM-RING"/>
    <property type="match status" value="1"/>
</dbReference>
<dbReference type="GO" id="GO:0020037">
    <property type="term" value="F:heme binding"/>
    <property type="evidence" value="ECO:0007669"/>
    <property type="project" value="InterPro"/>
</dbReference>
<keyword evidence="4" id="KW-0863">Zinc-finger</keyword>
<dbReference type="PANTHER" id="PTHR24301">
    <property type="entry name" value="THROMBOXANE-A SYNTHASE"/>
    <property type="match status" value="1"/>
</dbReference>
<dbReference type="GO" id="GO:0004497">
    <property type="term" value="F:monooxygenase activity"/>
    <property type="evidence" value="ECO:0007669"/>
    <property type="project" value="InterPro"/>
</dbReference>
<evidence type="ECO:0000256" key="5">
    <source>
        <dbReference type="SAM" id="MobiDB-lite"/>
    </source>
</evidence>
<dbReference type="Proteomes" id="UP000789739">
    <property type="component" value="Unassembled WGS sequence"/>
</dbReference>
<organism evidence="8 9">
    <name type="scientific">Paraglomus brasilianum</name>
    <dbReference type="NCBI Taxonomy" id="144538"/>
    <lineage>
        <taxon>Eukaryota</taxon>
        <taxon>Fungi</taxon>
        <taxon>Fungi incertae sedis</taxon>
        <taxon>Mucoromycota</taxon>
        <taxon>Glomeromycotina</taxon>
        <taxon>Glomeromycetes</taxon>
        <taxon>Paraglomerales</taxon>
        <taxon>Paraglomeraceae</taxon>
        <taxon>Paraglomus</taxon>
    </lineage>
</organism>
<keyword evidence="3" id="KW-0349">Heme</keyword>
<dbReference type="OrthoDB" id="8062037at2759"/>
<dbReference type="PRINTS" id="PR00463">
    <property type="entry name" value="EP450I"/>
</dbReference>
<evidence type="ECO:0000256" key="6">
    <source>
        <dbReference type="SAM" id="Phobius"/>
    </source>
</evidence>
<dbReference type="GO" id="GO:0005506">
    <property type="term" value="F:iron ion binding"/>
    <property type="evidence" value="ECO:0007669"/>
    <property type="project" value="InterPro"/>
</dbReference>
<keyword evidence="9" id="KW-1185">Reference proteome</keyword>
<evidence type="ECO:0000313" key="8">
    <source>
        <dbReference type="EMBL" id="CAG8610153.1"/>
    </source>
</evidence>
<sequence length="723" mass="81624">MDDDGEDNTAYVVGQQLTRVLTIIVISGALLSLFGGIIIVCLRSRESRRYRTRTVELERTSNKSQLLSREKLDAFPVIVFKVENKVVQSVAIENGENEKNCTIPTANHEQSGPSSETRDVSEEKQAREEELTSCIKDEKNDNDEGDFQDGDELRRLPCFHQYHIKCIDPWLMQKSSACPMCKHDCNKNFIPFKKNVGSSVISDSDTGNSPISTTSAIFSFFTRTTSSSTAATRRHDTDSTVSQEGNESRDPPEVVIDKMRGVSSDAGDESNNGEEVELRNITDLVSWAMKCYDCYGNVWEVYTELSRDIWISRGDLMIDVMLSDKYKLRFPTANYAYMKLGPGDKGIGFNNHLDNWKMTRDVVDNAMNSKGFLDEVVKWTEEYYRIIEKERGGAVDGMHDYKQLVERVAVKIFTGDHLIESDQMLYDLDRWINEGGYITNIKDIIIELWQSLTNGNLNQQTYEGLPSMHSLAQKVLSRWDAIKSCPAEQLASNDLLTKLRVANTALDRDKKSTTNHVERPFSPSEITTILTEMLIGGIYKTLPVLKNLVATLEKNPSLLTPLTEELTATFGNTLPTNLTTASLSSLPYCDALISETIRLNAPVPIITRTAAQPVNLRAKAWPTGTTVKLVVNGLSMNRRSWRNPEKFNPERFLELKNAAERNRKEVMSFGNGPRACPGREMIMCLLKTFLVLKFWDSNNKIVEGVRDVKGVRDVDVLNFSRLY</sequence>
<dbReference type="InterPro" id="IPR002401">
    <property type="entry name" value="Cyt_P450_E_grp-I"/>
</dbReference>
<keyword evidence="2 3" id="KW-0408">Iron</keyword>
<keyword evidence="1 3" id="KW-0479">Metal-binding</keyword>
<dbReference type="PROSITE" id="PS50089">
    <property type="entry name" value="ZF_RING_2"/>
    <property type="match status" value="1"/>
</dbReference>
<dbReference type="InterPro" id="IPR001128">
    <property type="entry name" value="Cyt_P450"/>
</dbReference>
<feature type="binding site" description="axial binding residue" evidence="3">
    <location>
        <position position="676"/>
    </location>
    <ligand>
        <name>heme</name>
        <dbReference type="ChEBI" id="CHEBI:30413"/>
    </ligand>
    <ligandPart>
        <name>Fe</name>
        <dbReference type="ChEBI" id="CHEBI:18248"/>
    </ligandPart>
</feature>
<dbReference type="Gene3D" id="3.30.40.10">
    <property type="entry name" value="Zinc/RING finger domain, C3HC4 (zinc finger)"/>
    <property type="match status" value="1"/>
</dbReference>
<dbReference type="PROSITE" id="PS00086">
    <property type="entry name" value="CYTOCHROME_P450"/>
    <property type="match status" value="1"/>
</dbReference>
<feature type="transmembrane region" description="Helical" evidence="6">
    <location>
        <begin position="20"/>
        <end position="42"/>
    </location>
</feature>
<evidence type="ECO:0000256" key="1">
    <source>
        <dbReference type="ARBA" id="ARBA00022723"/>
    </source>
</evidence>
<protein>
    <submittedName>
        <fullName evidence="8">4564_t:CDS:1</fullName>
    </submittedName>
</protein>
<evidence type="ECO:0000256" key="3">
    <source>
        <dbReference type="PIRSR" id="PIRSR602401-1"/>
    </source>
</evidence>
<feature type="compositionally biased region" description="Basic and acidic residues" evidence="5">
    <location>
        <begin position="116"/>
        <end position="139"/>
    </location>
</feature>
<dbReference type="Pfam" id="PF13639">
    <property type="entry name" value="zf-RING_2"/>
    <property type="match status" value="1"/>
</dbReference>
<comment type="caution">
    <text evidence="8">The sequence shown here is derived from an EMBL/GenBank/DDBJ whole genome shotgun (WGS) entry which is preliminary data.</text>
</comment>
<dbReference type="InterPro" id="IPR013083">
    <property type="entry name" value="Znf_RING/FYVE/PHD"/>
</dbReference>
<keyword evidence="6" id="KW-1133">Transmembrane helix</keyword>
<dbReference type="CDD" id="cd00302">
    <property type="entry name" value="cytochrome_P450"/>
    <property type="match status" value="1"/>
</dbReference>
<dbReference type="EMBL" id="CAJVPI010001383">
    <property type="protein sequence ID" value="CAG8610153.1"/>
    <property type="molecule type" value="Genomic_DNA"/>
</dbReference>
<keyword evidence="6" id="KW-0472">Membrane</keyword>
<evidence type="ECO:0000313" key="9">
    <source>
        <dbReference type="Proteomes" id="UP000789739"/>
    </source>
</evidence>
<evidence type="ECO:0000256" key="4">
    <source>
        <dbReference type="PROSITE-ProRule" id="PRU00175"/>
    </source>
</evidence>
<dbReference type="AlphaFoldDB" id="A0A9N9CQC5"/>
<dbReference type="InterPro" id="IPR017972">
    <property type="entry name" value="Cyt_P450_CS"/>
</dbReference>
<proteinExistence type="predicted"/>
<dbReference type="GO" id="GO:0008270">
    <property type="term" value="F:zinc ion binding"/>
    <property type="evidence" value="ECO:0007669"/>
    <property type="project" value="UniProtKB-KW"/>
</dbReference>